<accession>K2S593</accession>
<feature type="transmembrane region" description="Helical" evidence="2">
    <location>
        <begin position="107"/>
        <end position="126"/>
    </location>
</feature>
<dbReference type="GO" id="GO:0005811">
    <property type="term" value="C:lipid droplet"/>
    <property type="evidence" value="ECO:0007669"/>
    <property type="project" value="TreeGrafter"/>
</dbReference>
<keyword evidence="2" id="KW-0812">Transmembrane</keyword>
<dbReference type="HOGENOM" id="CLU_062645_0_1_1"/>
<name>K2S593_MACPH</name>
<dbReference type="GO" id="GO:0005628">
    <property type="term" value="C:prospore membrane"/>
    <property type="evidence" value="ECO:0007669"/>
    <property type="project" value="TreeGrafter"/>
</dbReference>
<dbReference type="InterPro" id="IPR052786">
    <property type="entry name" value="Spore_wall_assembly"/>
</dbReference>
<dbReference type="AlphaFoldDB" id="K2S593"/>
<dbReference type="EMBL" id="AHHD01000228">
    <property type="protein sequence ID" value="EKG17724.1"/>
    <property type="molecule type" value="Genomic_DNA"/>
</dbReference>
<feature type="transmembrane region" description="Helical" evidence="2">
    <location>
        <begin position="184"/>
        <end position="207"/>
    </location>
</feature>
<evidence type="ECO:0000256" key="1">
    <source>
        <dbReference type="SAM" id="MobiDB-lite"/>
    </source>
</evidence>
<dbReference type="PANTHER" id="PTHR34292:SF1">
    <property type="entry name" value="OUTER SPORE WALL PROTEIN RRT8"/>
    <property type="match status" value="1"/>
</dbReference>
<keyword evidence="2" id="KW-0472">Membrane</keyword>
<feature type="transmembrane region" description="Helical" evidence="2">
    <location>
        <begin position="247"/>
        <end position="272"/>
    </location>
</feature>
<dbReference type="PANTHER" id="PTHR34292">
    <property type="entry name" value="OUTER SPORE WALL PROTEIN LDS1"/>
    <property type="match status" value="1"/>
</dbReference>
<dbReference type="OrthoDB" id="2107885at2759"/>
<comment type="caution">
    <text evidence="3">The sequence shown here is derived from an EMBL/GenBank/DDBJ whole genome shotgun (WGS) entry which is preliminary data.</text>
</comment>
<dbReference type="eggNOG" id="ENOG502SH72">
    <property type="taxonomic scope" value="Eukaryota"/>
</dbReference>
<feature type="region of interest" description="Disordered" evidence="1">
    <location>
        <begin position="280"/>
        <end position="304"/>
    </location>
</feature>
<proteinExistence type="predicted"/>
<organism evidence="3 4">
    <name type="scientific">Macrophomina phaseolina (strain MS6)</name>
    <name type="common">Charcoal rot fungus</name>
    <dbReference type="NCBI Taxonomy" id="1126212"/>
    <lineage>
        <taxon>Eukaryota</taxon>
        <taxon>Fungi</taxon>
        <taxon>Dikarya</taxon>
        <taxon>Ascomycota</taxon>
        <taxon>Pezizomycotina</taxon>
        <taxon>Dothideomycetes</taxon>
        <taxon>Dothideomycetes incertae sedis</taxon>
        <taxon>Botryosphaeriales</taxon>
        <taxon>Botryosphaeriaceae</taxon>
        <taxon>Macrophomina</taxon>
    </lineage>
</organism>
<dbReference type="FunCoup" id="K2S593">
    <property type="interactions" value="75"/>
</dbReference>
<dbReference type="InParanoid" id="K2S593"/>
<reference evidence="3 4" key="1">
    <citation type="journal article" date="2012" name="BMC Genomics">
        <title>Tools to kill: Genome of one of the most destructive plant pathogenic fungi Macrophomina phaseolina.</title>
        <authorList>
            <person name="Islam M.S."/>
            <person name="Haque M.S."/>
            <person name="Islam M.M."/>
            <person name="Emdad E.M."/>
            <person name="Halim A."/>
            <person name="Hossen Q.M.M."/>
            <person name="Hossain M.Z."/>
            <person name="Ahmed B."/>
            <person name="Rahim S."/>
            <person name="Rahman M.S."/>
            <person name="Alam M.M."/>
            <person name="Hou S."/>
            <person name="Wan X."/>
            <person name="Saito J.A."/>
            <person name="Alam M."/>
        </authorList>
    </citation>
    <scope>NUCLEOTIDE SEQUENCE [LARGE SCALE GENOMIC DNA]</scope>
    <source>
        <strain evidence="3 4">MS6</strain>
    </source>
</reference>
<dbReference type="VEuPathDB" id="FungiDB:MPH_05035"/>
<keyword evidence="2" id="KW-1133">Transmembrane helix</keyword>
<evidence type="ECO:0000313" key="3">
    <source>
        <dbReference type="EMBL" id="EKG17724.1"/>
    </source>
</evidence>
<protein>
    <submittedName>
        <fullName evidence="3">Uncharacterized protein</fullName>
    </submittedName>
</protein>
<sequence>MSRASQLLARPVTVASQAGGLFPFKVRAPSFQSSSRFCLAWANVSPYQGLWYFCTHPYLWPLLKGRLLPCFLLSIFVLANLFIWTYLPQVAFLYLFHHAGAWVNGTFLVLGEGAAIVAIIFEAFFVDETQVDIFDAVLVAKGYEDLVTTRRPVHPDGDDPVKRLGTRERHAVYAPFNLRQIVEFILLLPLNFIPVAGVPLFIFLTGYRAGPLQHWRYFKFLDFDRKTRQRYIKEWRWKYTWFGTSALMLQLVPVLSMFFLLTTTVGSALLVVHMEERGNPVEEDEGPGYIDDPPRQSHSYGTLV</sequence>
<evidence type="ECO:0000313" key="4">
    <source>
        <dbReference type="Proteomes" id="UP000007129"/>
    </source>
</evidence>
<dbReference type="STRING" id="1126212.K2S593"/>
<dbReference type="Proteomes" id="UP000007129">
    <property type="component" value="Unassembled WGS sequence"/>
</dbReference>
<gene>
    <name evidence="3" type="ORF">MPH_05035</name>
</gene>
<dbReference type="GO" id="GO:0005619">
    <property type="term" value="C:ascospore wall"/>
    <property type="evidence" value="ECO:0007669"/>
    <property type="project" value="TreeGrafter"/>
</dbReference>
<feature type="transmembrane region" description="Helical" evidence="2">
    <location>
        <begin position="67"/>
        <end position="87"/>
    </location>
</feature>
<evidence type="ECO:0000256" key="2">
    <source>
        <dbReference type="SAM" id="Phobius"/>
    </source>
</evidence>